<reference evidence="4" key="1">
    <citation type="journal article" date="2021" name="Nat. Commun.">
        <title>Genetic determinants of endophytism in the Arabidopsis root mycobiome.</title>
        <authorList>
            <person name="Mesny F."/>
            <person name="Miyauchi S."/>
            <person name="Thiergart T."/>
            <person name="Pickel B."/>
            <person name="Atanasova L."/>
            <person name="Karlsson M."/>
            <person name="Huettel B."/>
            <person name="Barry K.W."/>
            <person name="Haridas S."/>
            <person name="Chen C."/>
            <person name="Bauer D."/>
            <person name="Andreopoulos W."/>
            <person name="Pangilinan J."/>
            <person name="LaButti K."/>
            <person name="Riley R."/>
            <person name="Lipzen A."/>
            <person name="Clum A."/>
            <person name="Drula E."/>
            <person name="Henrissat B."/>
            <person name="Kohler A."/>
            <person name="Grigoriev I.V."/>
            <person name="Martin F.M."/>
            <person name="Hacquard S."/>
        </authorList>
    </citation>
    <scope>NUCLEOTIDE SEQUENCE</scope>
    <source>
        <strain evidence="4">MPI-SDFR-AT-0068</strain>
    </source>
</reference>
<dbReference type="Pfam" id="PF00172">
    <property type="entry name" value="Zn_clus"/>
    <property type="match status" value="1"/>
</dbReference>
<keyword evidence="1" id="KW-0539">Nucleus</keyword>
<dbReference type="PANTHER" id="PTHR38791">
    <property type="entry name" value="ZN(II)2CYS6 TRANSCRIPTION FACTOR (EUROFUNG)-RELATED-RELATED"/>
    <property type="match status" value="1"/>
</dbReference>
<feature type="region of interest" description="Disordered" evidence="2">
    <location>
        <begin position="68"/>
        <end position="92"/>
    </location>
</feature>
<dbReference type="InterPro" id="IPR036864">
    <property type="entry name" value="Zn2-C6_fun-type_DNA-bd_sf"/>
</dbReference>
<dbReference type="SMART" id="SM00066">
    <property type="entry name" value="GAL4"/>
    <property type="match status" value="1"/>
</dbReference>
<feature type="compositionally biased region" description="Polar residues" evidence="2">
    <location>
        <begin position="68"/>
        <end position="88"/>
    </location>
</feature>
<dbReference type="EMBL" id="JAGPXF010000008">
    <property type="protein sequence ID" value="KAH7233045.1"/>
    <property type="molecule type" value="Genomic_DNA"/>
</dbReference>
<dbReference type="PROSITE" id="PS50048">
    <property type="entry name" value="ZN2_CY6_FUNGAL_2"/>
    <property type="match status" value="1"/>
</dbReference>
<comment type="caution">
    <text evidence="4">The sequence shown here is derived from an EMBL/GenBank/DDBJ whole genome shotgun (WGS) entry which is preliminary data.</text>
</comment>
<evidence type="ECO:0000259" key="3">
    <source>
        <dbReference type="PROSITE" id="PS50048"/>
    </source>
</evidence>
<accession>A0A8K0RMV9</accession>
<protein>
    <recommendedName>
        <fullName evidence="3">Zn(2)-C6 fungal-type domain-containing protein</fullName>
    </recommendedName>
</protein>
<dbReference type="GO" id="GO:0000981">
    <property type="term" value="F:DNA-binding transcription factor activity, RNA polymerase II-specific"/>
    <property type="evidence" value="ECO:0007669"/>
    <property type="project" value="InterPro"/>
</dbReference>
<feature type="region of interest" description="Disordered" evidence="2">
    <location>
        <begin position="1"/>
        <end position="27"/>
    </location>
</feature>
<dbReference type="Proteomes" id="UP000813427">
    <property type="component" value="Unassembled WGS sequence"/>
</dbReference>
<dbReference type="InterPro" id="IPR001138">
    <property type="entry name" value="Zn2Cys6_DnaBD"/>
</dbReference>
<dbReference type="GO" id="GO:0008270">
    <property type="term" value="F:zinc ion binding"/>
    <property type="evidence" value="ECO:0007669"/>
    <property type="project" value="InterPro"/>
</dbReference>
<organism evidence="4 5">
    <name type="scientific">Fusarium tricinctum</name>
    <dbReference type="NCBI Taxonomy" id="61284"/>
    <lineage>
        <taxon>Eukaryota</taxon>
        <taxon>Fungi</taxon>
        <taxon>Dikarya</taxon>
        <taxon>Ascomycota</taxon>
        <taxon>Pezizomycotina</taxon>
        <taxon>Sordariomycetes</taxon>
        <taxon>Hypocreomycetidae</taxon>
        <taxon>Hypocreales</taxon>
        <taxon>Nectriaceae</taxon>
        <taxon>Fusarium</taxon>
        <taxon>Fusarium tricinctum species complex</taxon>
    </lineage>
</organism>
<dbReference type="OrthoDB" id="2991872at2759"/>
<evidence type="ECO:0000256" key="1">
    <source>
        <dbReference type="ARBA" id="ARBA00023242"/>
    </source>
</evidence>
<evidence type="ECO:0000313" key="5">
    <source>
        <dbReference type="Proteomes" id="UP000813427"/>
    </source>
</evidence>
<keyword evidence="5" id="KW-1185">Reference proteome</keyword>
<evidence type="ECO:0000313" key="4">
    <source>
        <dbReference type="EMBL" id="KAH7233045.1"/>
    </source>
</evidence>
<feature type="domain" description="Zn(2)-C6 fungal-type" evidence="3">
    <location>
        <begin position="30"/>
        <end position="60"/>
    </location>
</feature>
<dbReference type="AlphaFoldDB" id="A0A8K0RMV9"/>
<dbReference type="CDD" id="cd00067">
    <property type="entry name" value="GAL4"/>
    <property type="match status" value="1"/>
</dbReference>
<gene>
    <name evidence="4" type="ORF">BKA59DRAFT_446547</name>
</gene>
<name>A0A8K0RMV9_9HYPO</name>
<evidence type="ECO:0000256" key="2">
    <source>
        <dbReference type="SAM" id="MobiDB-lite"/>
    </source>
</evidence>
<sequence>MYMDSQPSPPYKGATYPTKHRRNYPRSKSGCLTCRERRKKCDEVKPACNYCVKSVRVCTWPGQDNHGQGQLQSGLDNSGSDTNSNPNPASRPRCQIKQFMEKAQVRWNVYEKAGLAIIKPSLSISISSQTQILKRFFFDWSNYGDVTSGYTMTWFGRLPQIYLNSSIDGLLHKSINALAYVSYGQRFNSHQALRDATRLYGEAIFKLKDEMLCIVDSSQYSEVMASIVLLGIYEGLLDQSIALEGSWVSHTSGGCTLLTLRGQDKIIESSTEFEVSIITFMQMIQIGLLTGQGLPTLWKSVQKLGLPRLPYFYTHTELIYQSACLCKEWRTALLNFEADQDITPLFAIISQALALDKQLEGWAKDLLPSLHYTVEPVSTDSQLEWLQPLLDGPWEPLHSHTYPSLMNQVLWRFYWMVRAILNQALLFTNGIFEQAKVTTNPVILHKSEIESNILSFMDLLCESCLSTFTNIVKNDPQSYKAEAVPSLLGYLTLQVLPTVGLCLEQVDLTGIHLSGRREWVAKIRDFLRVNLGIAKGAAAIPPSSHGDIPVQIWGLV</sequence>
<dbReference type="SUPFAM" id="SSF57701">
    <property type="entry name" value="Zn2/Cys6 DNA-binding domain"/>
    <property type="match status" value="1"/>
</dbReference>
<proteinExistence type="predicted"/>
<dbReference type="InterPro" id="IPR053175">
    <property type="entry name" value="DHMBA_Reg_Transcription_Factor"/>
</dbReference>
<dbReference type="PROSITE" id="PS00463">
    <property type="entry name" value="ZN2_CY6_FUNGAL_1"/>
    <property type="match status" value="1"/>
</dbReference>
<dbReference type="PANTHER" id="PTHR38791:SF12">
    <property type="entry name" value="TRANSCRIPTION FACTOR DOMAIN-CONTAINING PROTEIN-RELATED"/>
    <property type="match status" value="1"/>
</dbReference>
<dbReference type="Gene3D" id="4.10.240.10">
    <property type="entry name" value="Zn(2)-C6 fungal-type DNA-binding domain"/>
    <property type="match status" value="1"/>
</dbReference>